<dbReference type="EMBL" id="JAUSVY010000001">
    <property type="protein sequence ID" value="MDQ0503674.1"/>
    <property type="molecule type" value="Genomic_DNA"/>
</dbReference>
<name>A0ABU0L975_XANAG</name>
<organism evidence="1 2">
    <name type="scientific">Xanthobacter agilis</name>
    <dbReference type="NCBI Taxonomy" id="47492"/>
    <lineage>
        <taxon>Bacteria</taxon>
        <taxon>Pseudomonadati</taxon>
        <taxon>Pseudomonadota</taxon>
        <taxon>Alphaproteobacteria</taxon>
        <taxon>Hyphomicrobiales</taxon>
        <taxon>Xanthobacteraceae</taxon>
        <taxon>Xanthobacter</taxon>
    </lineage>
</organism>
<dbReference type="Proteomes" id="UP001241747">
    <property type="component" value="Unassembled WGS sequence"/>
</dbReference>
<comment type="caution">
    <text evidence="1">The sequence shown here is derived from an EMBL/GenBank/DDBJ whole genome shotgun (WGS) entry which is preliminary data.</text>
</comment>
<proteinExistence type="predicted"/>
<evidence type="ECO:0000313" key="1">
    <source>
        <dbReference type="EMBL" id="MDQ0503674.1"/>
    </source>
</evidence>
<dbReference type="RefSeq" id="WP_307499626.1">
    <property type="nucleotide sequence ID" value="NZ_JAUSVY010000001.1"/>
</dbReference>
<accession>A0ABU0L975</accession>
<protein>
    <recommendedName>
        <fullName evidence="3">Lipoprotein</fullName>
    </recommendedName>
</protein>
<evidence type="ECO:0008006" key="3">
    <source>
        <dbReference type="Google" id="ProtNLM"/>
    </source>
</evidence>
<keyword evidence="2" id="KW-1185">Reference proteome</keyword>
<sequence>MAGAAILMCGCTLPVPPIGYRPATATNPTDIELIPCAQAWEKLWPLAKQGDKEAMDSLSTALLVKDLLPPGGSPIQDSLRRKIAHGLTLQIYALDPSNPLPKWLWHELKVFVSNNESVYISVENDTIVYIPVHASGQFTTISDACKISGNACVKTIKSTHLIPDFDSYAAAVDRELTTPTTVCRREYL</sequence>
<gene>
    <name evidence="1" type="ORF">QOZ94_000444</name>
</gene>
<evidence type="ECO:0000313" key="2">
    <source>
        <dbReference type="Proteomes" id="UP001241747"/>
    </source>
</evidence>
<reference evidence="1 2" key="1">
    <citation type="submission" date="2023-07" db="EMBL/GenBank/DDBJ databases">
        <title>Genomic Encyclopedia of Type Strains, Phase IV (KMG-IV): sequencing the most valuable type-strain genomes for metagenomic binning, comparative biology and taxonomic classification.</title>
        <authorList>
            <person name="Goeker M."/>
        </authorList>
    </citation>
    <scope>NUCLEOTIDE SEQUENCE [LARGE SCALE GENOMIC DNA]</scope>
    <source>
        <strain evidence="1 2">DSM 3770</strain>
    </source>
</reference>